<dbReference type="Pfam" id="PF00583">
    <property type="entry name" value="Acetyltransf_1"/>
    <property type="match status" value="1"/>
</dbReference>
<evidence type="ECO:0000259" key="3">
    <source>
        <dbReference type="PROSITE" id="PS51186"/>
    </source>
</evidence>
<dbReference type="PROSITE" id="PS51186">
    <property type="entry name" value="GNAT"/>
    <property type="match status" value="1"/>
</dbReference>
<dbReference type="SUPFAM" id="SSF55729">
    <property type="entry name" value="Acyl-CoA N-acyltransferases (Nat)"/>
    <property type="match status" value="1"/>
</dbReference>
<feature type="domain" description="N-acetyltransferase" evidence="3">
    <location>
        <begin position="1"/>
        <end position="183"/>
    </location>
</feature>
<dbReference type="RefSeq" id="WP_345229770.1">
    <property type="nucleotide sequence ID" value="NZ_BAABIQ010000002.1"/>
</dbReference>
<dbReference type="CDD" id="cd04301">
    <property type="entry name" value="NAT_SF"/>
    <property type="match status" value="1"/>
</dbReference>
<gene>
    <name evidence="4" type="ORF">GCM10023231_01530</name>
</gene>
<name>A0ABP9ADG3_9SPHI</name>
<evidence type="ECO:0000256" key="2">
    <source>
        <dbReference type="ARBA" id="ARBA00023315"/>
    </source>
</evidence>
<organism evidence="4 5">
    <name type="scientific">Olivibacter ginsenosidimutans</name>
    <dbReference type="NCBI Taxonomy" id="1176537"/>
    <lineage>
        <taxon>Bacteria</taxon>
        <taxon>Pseudomonadati</taxon>
        <taxon>Bacteroidota</taxon>
        <taxon>Sphingobacteriia</taxon>
        <taxon>Sphingobacteriales</taxon>
        <taxon>Sphingobacteriaceae</taxon>
        <taxon>Olivibacter</taxon>
    </lineage>
</organism>
<protein>
    <submittedName>
        <fullName evidence="4">GNAT family N-acetyltransferase</fullName>
    </submittedName>
</protein>
<keyword evidence="1" id="KW-0808">Transferase</keyword>
<evidence type="ECO:0000313" key="5">
    <source>
        <dbReference type="Proteomes" id="UP001501411"/>
    </source>
</evidence>
<dbReference type="PANTHER" id="PTHR43877">
    <property type="entry name" value="AMINOALKYLPHOSPHONATE N-ACETYLTRANSFERASE-RELATED-RELATED"/>
    <property type="match status" value="1"/>
</dbReference>
<keyword evidence="5" id="KW-1185">Reference proteome</keyword>
<evidence type="ECO:0000313" key="4">
    <source>
        <dbReference type="EMBL" id="GAA4778685.1"/>
    </source>
</evidence>
<comment type="caution">
    <text evidence="4">The sequence shown here is derived from an EMBL/GenBank/DDBJ whole genome shotgun (WGS) entry which is preliminary data.</text>
</comment>
<accession>A0ABP9ADG3</accession>
<dbReference type="InterPro" id="IPR016181">
    <property type="entry name" value="Acyl_CoA_acyltransferase"/>
</dbReference>
<keyword evidence="2" id="KW-0012">Acyltransferase</keyword>
<proteinExistence type="predicted"/>
<sequence>MVIRKAKPEEFKIIVSHILLAMDELMYHFTGGDSKEGAIQLLEKLARGKGNQYSYENCWVAEDENGIAGSVIVYDGAKLHQLKETVIREIKSMFNIDFHLEDETQAGEYYIDSIGVNPNRQGQGIGSTIFQFLINEYVFNRKETLGLLVDKDNPKAKKLYLNLGFEKVGEKTLAGKCMEHLQYRTGNKNYLK</sequence>
<dbReference type="InterPro" id="IPR000182">
    <property type="entry name" value="GNAT_dom"/>
</dbReference>
<dbReference type="Proteomes" id="UP001501411">
    <property type="component" value="Unassembled WGS sequence"/>
</dbReference>
<dbReference type="PANTHER" id="PTHR43877:SF2">
    <property type="entry name" value="AMINOALKYLPHOSPHONATE N-ACETYLTRANSFERASE-RELATED"/>
    <property type="match status" value="1"/>
</dbReference>
<dbReference type="InterPro" id="IPR050832">
    <property type="entry name" value="Bact_Acetyltransf"/>
</dbReference>
<reference evidence="5" key="1">
    <citation type="journal article" date="2019" name="Int. J. Syst. Evol. Microbiol.">
        <title>The Global Catalogue of Microorganisms (GCM) 10K type strain sequencing project: providing services to taxonomists for standard genome sequencing and annotation.</title>
        <authorList>
            <consortium name="The Broad Institute Genomics Platform"/>
            <consortium name="The Broad Institute Genome Sequencing Center for Infectious Disease"/>
            <person name="Wu L."/>
            <person name="Ma J."/>
        </authorList>
    </citation>
    <scope>NUCLEOTIDE SEQUENCE [LARGE SCALE GENOMIC DNA]</scope>
    <source>
        <strain evidence="5">JCM 18200</strain>
    </source>
</reference>
<dbReference type="EMBL" id="BAABIQ010000002">
    <property type="protein sequence ID" value="GAA4778685.1"/>
    <property type="molecule type" value="Genomic_DNA"/>
</dbReference>
<evidence type="ECO:0000256" key="1">
    <source>
        <dbReference type="ARBA" id="ARBA00022679"/>
    </source>
</evidence>
<dbReference type="Gene3D" id="3.40.630.30">
    <property type="match status" value="1"/>
</dbReference>